<feature type="region of interest" description="Disordered" evidence="1">
    <location>
        <begin position="296"/>
        <end position="362"/>
    </location>
</feature>
<dbReference type="EMBL" id="CP060016">
    <property type="protein sequence ID" value="UNC01404.1"/>
    <property type="molecule type" value="Genomic_DNA"/>
</dbReference>
<evidence type="ECO:0000313" key="3">
    <source>
        <dbReference type="EMBL" id="BBX91282.1"/>
    </source>
</evidence>
<name>A0AAX3A1N8_9MYCO</name>
<dbReference type="CDD" id="cd00085">
    <property type="entry name" value="HNHc"/>
    <property type="match status" value="1"/>
</dbReference>
<proteinExistence type="predicted"/>
<dbReference type="SMART" id="SM00507">
    <property type="entry name" value="HNHc"/>
    <property type="match status" value="1"/>
</dbReference>
<feature type="region of interest" description="Disordered" evidence="1">
    <location>
        <begin position="463"/>
        <end position="502"/>
    </location>
</feature>
<feature type="compositionally biased region" description="Polar residues" evidence="1">
    <location>
        <begin position="312"/>
        <end position="328"/>
    </location>
</feature>
<reference evidence="3" key="2">
    <citation type="submission" date="2020-02" db="EMBL/GenBank/DDBJ databases">
        <authorList>
            <person name="Matsumoto Y."/>
            <person name="Kinjo T."/>
            <person name="Motooka D."/>
            <person name="Nabeya D."/>
            <person name="Jung N."/>
            <person name="Uechi K."/>
            <person name="Horii T."/>
            <person name="Iida T."/>
            <person name="Fujita J."/>
            <person name="Nakamura S."/>
        </authorList>
    </citation>
    <scope>NUCLEOTIDE SEQUENCE</scope>
    <source>
        <strain evidence="3">JCM 15653</strain>
    </source>
</reference>
<dbReference type="Pfam" id="PF02720">
    <property type="entry name" value="DUF222"/>
    <property type="match status" value="1"/>
</dbReference>
<reference evidence="3 5" key="1">
    <citation type="journal article" date="2019" name="Emerg. Microbes Infect.">
        <title>Comprehensive subspecies identification of 175 nontuberculous mycobacteria species based on 7547 genomic profiles.</title>
        <authorList>
            <person name="Matsumoto Y."/>
            <person name="Kinjo T."/>
            <person name="Motooka D."/>
            <person name="Nabeya D."/>
            <person name="Jung N."/>
            <person name="Uechi K."/>
            <person name="Horii T."/>
            <person name="Iida T."/>
            <person name="Fujita J."/>
            <person name="Nakamura S."/>
        </authorList>
    </citation>
    <scope>NUCLEOTIDE SEQUENCE [LARGE SCALE GENOMIC DNA]</scope>
    <source>
        <strain evidence="3 5">JCM 15653</strain>
    </source>
</reference>
<feature type="domain" description="HNH nuclease" evidence="2">
    <location>
        <begin position="368"/>
        <end position="419"/>
    </location>
</feature>
<evidence type="ECO:0000259" key="2">
    <source>
        <dbReference type="SMART" id="SM00507"/>
    </source>
</evidence>
<dbReference type="RefSeq" id="WP_077743113.1">
    <property type="nucleotide sequence ID" value="NZ_AP022579.1"/>
</dbReference>
<feature type="compositionally biased region" description="Basic and acidic residues" evidence="1">
    <location>
        <begin position="489"/>
        <end position="502"/>
    </location>
</feature>
<dbReference type="Proteomes" id="UP000466683">
    <property type="component" value="Chromosome"/>
</dbReference>
<evidence type="ECO:0000256" key="1">
    <source>
        <dbReference type="SAM" id="MobiDB-lite"/>
    </source>
</evidence>
<dbReference type="InterPro" id="IPR003615">
    <property type="entry name" value="HNH_nuc"/>
</dbReference>
<gene>
    <name evidence="4" type="ORF">H5U98_08495</name>
    <name evidence="3" type="ORF">MBOE_29310</name>
</gene>
<organism evidence="4 6">
    <name type="scientific">Mycolicibacterium boenickei</name>
    <dbReference type="NCBI Taxonomy" id="146017"/>
    <lineage>
        <taxon>Bacteria</taxon>
        <taxon>Bacillati</taxon>
        <taxon>Actinomycetota</taxon>
        <taxon>Actinomycetes</taxon>
        <taxon>Mycobacteriales</taxon>
        <taxon>Mycobacteriaceae</taxon>
        <taxon>Mycolicibacterium</taxon>
    </lineage>
</organism>
<evidence type="ECO:0000313" key="4">
    <source>
        <dbReference type="EMBL" id="UNC01404.1"/>
    </source>
</evidence>
<accession>A0AAX3A1N8</accession>
<sequence>MFDTEVVSDVELIERISAATRAESVAIAARLAEVGALDSLREQELADSIYWRTDPFDEVSAEVSAAMRISRGRGGTQVHHARVLRDKLPQVAARFAVGDIDYRVVRMIIARTETTDPSVWAELDAELAGRASQWMRLSEKQLRERIDHRIATVDPNGVRIPPDVAQDRFVQVDPGSPGQAIIVANVDAEDGAALDQRLDALADTVCEHDPRSRERRRADAIGPLARLEGQLACRCGRDDCPAAQKRAAADAAVVHVLAEQATLDGTSNHPGYLPGYGILPADRVRDLAASAKIKPVRIPARGAEPAEPSAAQPRQSTDTTAPTESSASPEAVAPTKPAESTDLSEPAEPAESVATPQEAEPGYRPSVALSEFIRWRDLTCRFPGCDAPVQRCDIDHTVPYPLGPTHPSNTKLYCRAHHLLKTFCPGWSDRQLPDGTVEITTPTSHTHVTEPHGAAMFPTLGTPTGDLNLPEPEAPSPNRGVKMPKRSRTREQDRQDRITEERFLRAELNHDIEVERQYQAWLAEEHGPPPPF</sequence>
<dbReference type="EMBL" id="AP022579">
    <property type="protein sequence ID" value="BBX91282.1"/>
    <property type="molecule type" value="Genomic_DNA"/>
</dbReference>
<protein>
    <submittedName>
        <fullName evidence="4">DUF222 domain-containing protein</fullName>
    </submittedName>
</protein>
<dbReference type="Proteomes" id="UP001162885">
    <property type="component" value="Chromosome"/>
</dbReference>
<keyword evidence="5" id="KW-1185">Reference proteome</keyword>
<dbReference type="AlphaFoldDB" id="A0AAX3A1N8"/>
<evidence type="ECO:0000313" key="6">
    <source>
        <dbReference type="Proteomes" id="UP001162885"/>
    </source>
</evidence>
<reference evidence="4 6" key="3">
    <citation type="journal article" date="2022" name="BMC Genomics">
        <title>Comparative genome analysis of mycobacteria focusing on tRNA and non-coding RNA.</title>
        <authorList>
            <person name="Behra P.R.K."/>
            <person name="Pettersson B.M.F."/>
            <person name="Ramesh M."/>
            <person name="Das S."/>
            <person name="Dasgupta S."/>
            <person name="Kirsebom L.A."/>
        </authorList>
    </citation>
    <scope>NUCLEOTIDE SEQUENCE [LARGE SCALE GENOMIC DNA]</scope>
    <source>
        <strain evidence="4 6">DSM 44677</strain>
    </source>
</reference>
<evidence type="ECO:0000313" key="5">
    <source>
        <dbReference type="Proteomes" id="UP000466683"/>
    </source>
</evidence>
<dbReference type="InterPro" id="IPR003870">
    <property type="entry name" value="DUF222"/>
</dbReference>